<organism evidence="1 2">
    <name type="scientific">Pseudomonas mandelii PD30</name>
    <dbReference type="NCBI Taxonomy" id="1419583"/>
    <lineage>
        <taxon>Bacteria</taxon>
        <taxon>Pseudomonadati</taxon>
        <taxon>Pseudomonadota</taxon>
        <taxon>Gammaproteobacteria</taxon>
        <taxon>Pseudomonadales</taxon>
        <taxon>Pseudomonadaceae</taxon>
        <taxon>Pseudomonas</taxon>
    </lineage>
</organism>
<sequence length="140" mass="14895">MDFSEFCEVLAHWCQLRPAIPLDCWIEEANARLASVEGGVRCSIDVLDPYDGSDAQQVSALLSQGGASIACACDGALGIDPDTQCVVLLSWLPNPCSPADLLNCLESLANQRAAMLSLLQASRRGTVAGRTTMNTWQPGV</sequence>
<dbReference type="AlphaFoldDB" id="A0A059KVR0"/>
<proteinExistence type="predicted"/>
<protein>
    <submittedName>
        <fullName evidence="1">Type III secretion protein</fullName>
    </submittedName>
</protein>
<name>A0A059KVR0_9PSED</name>
<evidence type="ECO:0000313" key="2">
    <source>
        <dbReference type="Proteomes" id="UP000026739"/>
    </source>
</evidence>
<dbReference type="Proteomes" id="UP000026739">
    <property type="component" value="Unassembled WGS sequence"/>
</dbReference>
<evidence type="ECO:0000313" key="1">
    <source>
        <dbReference type="EMBL" id="KDD66138.1"/>
    </source>
</evidence>
<gene>
    <name evidence="1" type="ORF">V466_25490</name>
</gene>
<dbReference type="EMBL" id="AZQQ01000100">
    <property type="protein sequence ID" value="KDD66138.1"/>
    <property type="molecule type" value="Genomic_DNA"/>
</dbReference>
<dbReference type="RefSeq" id="WP_033060864.1">
    <property type="nucleotide sequence ID" value="NZ_AZQQ01000100.1"/>
</dbReference>
<comment type="caution">
    <text evidence="1">The sequence shown here is derived from an EMBL/GenBank/DDBJ whole genome shotgun (WGS) entry which is preliminary data.</text>
</comment>
<reference evidence="1 2" key="1">
    <citation type="submission" date="2013-12" db="EMBL/GenBank/DDBJ databases">
        <authorList>
            <person name="Formusa P.A."/>
            <person name="Habash M."/>
            <person name="Lee H."/>
            <person name="Trevors J.T."/>
        </authorList>
    </citation>
    <scope>NUCLEOTIDE SEQUENCE [LARGE SCALE GENOMIC DNA]</scope>
    <source>
        <strain evidence="1 2">PD30</strain>
    </source>
</reference>
<accession>A0A059KVR0</accession>